<keyword evidence="6 9" id="KW-1133">Transmembrane helix</keyword>
<evidence type="ECO:0000313" key="11">
    <source>
        <dbReference type="Proteomes" id="UP000177328"/>
    </source>
</evidence>
<keyword evidence="3 9" id="KW-0813">Transport</keyword>
<evidence type="ECO:0000256" key="5">
    <source>
        <dbReference type="ARBA" id="ARBA00022927"/>
    </source>
</evidence>
<dbReference type="EMBL" id="MFDD01000002">
    <property type="protein sequence ID" value="OGE41423.1"/>
    <property type="molecule type" value="Genomic_DNA"/>
</dbReference>
<dbReference type="GO" id="GO:0005886">
    <property type="term" value="C:plasma membrane"/>
    <property type="evidence" value="ECO:0007669"/>
    <property type="project" value="UniProtKB-SubCell"/>
</dbReference>
<organism evidence="10 11">
    <name type="scientific">Candidatus Daviesbacteria bacterium RIFCSPHIGHO2_02_FULL_43_12</name>
    <dbReference type="NCBI Taxonomy" id="1797776"/>
    <lineage>
        <taxon>Bacteria</taxon>
        <taxon>Candidatus Daviesiibacteriota</taxon>
    </lineage>
</organism>
<dbReference type="Proteomes" id="UP000177328">
    <property type="component" value="Unassembled WGS sequence"/>
</dbReference>
<protein>
    <recommendedName>
        <fullName evidence="9">Protein-export membrane protein SecG</fullName>
    </recommendedName>
</protein>
<sequence length="71" mass="7694">MKQIIYFAQIIIGILLVTLIILQAKGTGLGSTFGSSMGMYSTRRGAEKVLFILTIILSFLFIISSLLGVIV</sequence>
<evidence type="ECO:0000256" key="1">
    <source>
        <dbReference type="ARBA" id="ARBA00004141"/>
    </source>
</evidence>
<feature type="transmembrane region" description="Helical" evidence="9">
    <location>
        <begin position="6"/>
        <end position="28"/>
    </location>
</feature>
<dbReference type="AlphaFoldDB" id="A0A1F5KKH2"/>
<dbReference type="NCBIfam" id="TIGR00810">
    <property type="entry name" value="secG"/>
    <property type="match status" value="1"/>
</dbReference>
<evidence type="ECO:0000256" key="2">
    <source>
        <dbReference type="ARBA" id="ARBA00008445"/>
    </source>
</evidence>
<keyword evidence="5 9" id="KW-0653">Protein transport</keyword>
<feature type="transmembrane region" description="Helical" evidence="9">
    <location>
        <begin position="49"/>
        <end position="70"/>
    </location>
</feature>
<proteinExistence type="inferred from homology"/>
<evidence type="ECO:0000256" key="3">
    <source>
        <dbReference type="ARBA" id="ARBA00022448"/>
    </source>
</evidence>
<dbReference type="InterPro" id="IPR004692">
    <property type="entry name" value="SecG"/>
</dbReference>
<reference evidence="10 11" key="1">
    <citation type="journal article" date="2016" name="Nat. Commun.">
        <title>Thousands of microbial genomes shed light on interconnected biogeochemical processes in an aquifer system.</title>
        <authorList>
            <person name="Anantharaman K."/>
            <person name="Brown C.T."/>
            <person name="Hug L.A."/>
            <person name="Sharon I."/>
            <person name="Castelle C.J."/>
            <person name="Probst A.J."/>
            <person name="Thomas B.C."/>
            <person name="Singh A."/>
            <person name="Wilkins M.J."/>
            <person name="Karaoz U."/>
            <person name="Brodie E.L."/>
            <person name="Williams K.H."/>
            <person name="Hubbard S.S."/>
            <person name="Banfield J.F."/>
        </authorList>
    </citation>
    <scope>NUCLEOTIDE SEQUENCE [LARGE SCALE GENOMIC DNA]</scope>
</reference>
<keyword evidence="4 9" id="KW-0812">Transmembrane</keyword>
<keyword evidence="9" id="KW-1003">Cell membrane</keyword>
<accession>A0A1F5KKH2</accession>
<evidence type="ECO:0000313" key="10">
    <source>
        <dbReference type="EMBL" id="OGE41423.1"/>
    </source>
</evidence>
<comment type="similarity">
    <text evidence="2 9">Belongs to the SecG family.</text>
</comment>
<dbReference type="GO" id="GO:0009306">
    <property type="term" value="P:protein secretion"/>
    <property type="evidence" value="ECO:0007669"/>
    <property type="project" value="UniProtKB-UniRule"/>
</dbReference>
<comment type="subcellular location">
    <subcellularLocation>
        <location evidence="9">Cell membrane</location>
        <topology evidence="9">Multi-pass membrane protein</topology>
    </subcellularLocation>
    <subcellularLocation>
        <location evidence="1">Membrane</location>
        <topology evidence="1">Multi-pass membrane protein</topology>
    </subcellularLocation>
</comment>
<comment type="function">
    <text evidence="9">Involved in protein export. Participates in an early event of protein translocation.</text>
</comment>
<keyword evidence="7 9" id="KW-0811">Translocation</keyword>
<dbReference type="Pfam" id="PF03840">
    <property type="entry name" value="SecG"/>
    <property type="match status" value="1"/>
</dbReference>
<evidence type="ECO:0000256" key="7">
    <source>
        <dbReference type="ARBA" id="ARBA00023010"/>
    </source>
</evidence>
<evidence type="ECO:0000256" key="9">
    <source>
        <dbReference type="RuleBase" id="RU365087"/>
    </source>
</evidence>
<evidence type="ECO:0000256" key="4">
    <source>
        <dbReference type="ARBA" id="ARBA00022692"/>
    </source>
</evidence>
<name>A0A1F5KKH2_9BACT</name>
<evidence type="ECO:0000256" key="8">
    <source>
        <dbReference type="ARBA" id="ARBA00023136"/>
    </source>
</evidence>
<comment type="caution">
    <text evidence="10">The sequence shown here is derived from an EMBL/GenBank/DDBJ whole genome shotgun (WGS) entry which is preliminary data.</text>
</comment>
<keyword evidence="8 9" id="KW-0472">Membrane</keyword>
<dbReference type="GO" id="GO:0015450">
    <property type="term" value="F:protein-transporting ATPase activity"/>
    <property type="evidence" value="ECO:0007669"/>
    <property type="project" value="UniProtKB-UniRule"/>
</dbReference>
<gene>
    <name evidence="10" type="ORF">A3D25_01350</name>
</gene>
<evidence type="ECO:0000256" key="6">
    <source>
        <dbReference type="ARBA" id="ARBA00022989"/>
    </source>
</evidence>